<dbReference type="SUPFAM" id="SSF52980">
    <property type="entry name" value="Restriction endonuclease-like"/>
    <property type="match status" value="1"/>
</dbReference>
<dbReference type="AlphaFoldDB" id="A0AAX1EHA3"/>
<keyword evidence="3 7" id="KW-0255">Endonuclease</keyword>
<dbReference type="GO" id="GO:0005737">
    <property type="term" value="C:cytoplasm"/>
    <property type="evidence" value="ECO:0007669"/>
    <property type="project" value="UniProtKB-SubCell"/>
</dbReference>
<evidence type="ECO:0000313" key="9">
    <source>
        <dbReference type="EMBL" id="QBR84189.1"/>
    </source>
</evidence>
<gene>
    <name evidence="7 9" type="primary">mutH</name>
    <name evidence="9" type="ORF">E3983_07335</name>
</gene>
<keyword evidence="6 7" id="KW-0234">DNA repair</keyword>
<comment type="similarity">
    <text evidence="7">Belongs to the MutH family.</text>
</comment>
<dbReference type="SMART" id="SM00927">
    <property type="entry name" value="MutH"/>
    <property type="match status" value="1"/>
</dbReference>
<organism evidence="9 10">
    <name type="scientific">Legionella israelensis</name>
    <dbReference type="NCBI Taxonomy" id="454"/>
    <lineage>
        <taxon>Bacteria</taxon>
        <taxon>Pseudomonadati</taxon>
        <taxon>Pseudomonadota</taxon>
        <taxon>Gammaproteobacteria</taxon>
        <taxon>Legionellales</taxon>
        <taxon>Legionellaceae</taxon>
        <taxon>Legionella</taxon>
    </lineage>
</organism>
<evidence type="ECO:0000256" key="3">
    <source>
        <dbReference type="ARBA" id="ARBA00022759"/>
    </source>
</evidence>
<dbReference type="Pfam" id="PF02976">
    <property type="entry name" value="MutH"/>
    <property type="match status" value="1"/>
</dbReference>
<dbReference type="RefSeq" id="WP_058501915.1">
    <property type="nucleotide sequence ID" value="NZ_CAAAJA010000026.1"/>
</dbReference>
<evidence type="ECO:0000256" key="4">
    <source>
        <dbReference type="ARBA" id="ARBA00022763"/>
    </source>
</evidence>
<reference evidence="9 10" key="1">
    <citation type="submission" date="2019-03" db="EMBL/GenBank/DDBJ databases">
        <title>Diverse conjugative elements silence natural transformation in Legionella species.</title>
        <authorList>
            <person name="Durieux I."/>
            <person name="Ginevra C."/>
            <person name="Attaiech L."/>
            <person name="Picq K."/>
            <person name="Juan P.A."/>
            <person name="Jarraud S."/>
            <person name="Charpentier X."/>
        </authorList>
    </citation>
    <scope>NUCLEOTIDE SEQUENCE [LARGE SCALE GENOMIC DNA]</scope>
    <source>
        <strain evidence="9 10">HL-0427-4011</strain>
    </source>
</reference>
<proteinExistence type="inferred from homology"/>
<dbReference type="Proteomes" id="UP000295517">
    <property type="component" value="Chromosome"/>
</dbReference>
<dbReference type="GO" id="GO:0006298">
    <property type="term" value="P:mismatch repair"/>
    <property type="evidence" value="ECO:0007669"/>
    <property type="project" value="UniProtKB-UniRule"/>
</dbReference>
<keyword evidence="2 7" id="KW-0540">Nuclease</keyword>
<evidence type="ECO:0000259" key="8">
    <source>
        <dbReference type="SMART" id="SM00927"/>
    </source>
</evidence>
<sequence length="226" mass="25416">MKMAFVKNPPKNERELIDNYQQIAGLTFFQLAEQLGLDFPALPSQRKGWVGQAIELALGTTASNHSLPDFHHLGIELKTLPLGSNGKPTESTFITTIPLLTIHQQNWSASQCFAKLKKVLWLPVEGDTEIPFLHRRIGLGFLWSPTLQQTQILEADWTYLTNMICMGQLEEIDARHGEYLQIRPKAANAKSLSYSFDSTGKKIKTLPRGFYLRSSFTAEILTSALI</sequence>
<keyword evidence="4 7" id="KW-0227">DNA damage</keyword>
<dbReference type="InterPro" id="IPR004230">
    <property type="entry name" value="DNA_mismatch_repair_MutH"/>
</dbReference>
<evidence type="ECO:0000256" key="5">
    <source>
        <dbReference type="ARBA" id="ARBA00022801"/>
    </source>
</evidence>
<dbReference type="GO" id="GO:0006304">
    <property type="term" value="P:DNA modification"/>
    <property type="evidence" value="ECO:0007669"/>
    <property type="project" value="InterPro"/>
</dbReference>
<protein>
    <recommendedName>
        <fullName evidence="7">DNA mismatch repair protein MutH</fullName>
    </recommendedName>
    <alternativeName>
        <fullName evidence="7">Methyl-directed mismatch repair protein</fullName>
    </alternativeName>
</protein>
<comment type="function">
    <text evidence="7">Sequence-specific endonuclease that cleaves unmethylated GATC sequences. It is involved in DNA mismatch repair.</text>
</comment>
<dbReference type="InterPro" id="IPR011337">
    <property type="entry name" value="DNA_rep_MutH/RE_typeII_Sau3AI"/>
</dbReference>
<dbReference type="CDD" id="cd00583">
    <property type="entry name" value="MutH-like"/>
    <property type="match status" value="1"/>
</dbReference>
<keyword evidence="1 7" id="KW-0963">Cytoplasm</keyword>
<evidence type="ECO:0000256" key="1">
    <source>
        <dbReference type="ARBA" id="ARBA00022490"/>
    </source>
</evidence>
<dbReference type="InterPro" id="IPR011335">
    <property type="entry name" value="Restrct_endonuc-II-like"/>
</dbReference>
<dbReference type="GO" id="GO:0016787">
    <property type="term" value="F:hydrolase activity"/>
    <property type="evidence" value="ECO:0007669"/>
    <property type="project" value="UniProtKB-KW"/>
</dbReference>
<dbReference type="InterPro" id="IPR037057">
    <property type="entry name" value="DNA_rep_MutH/T2_RE_sf"/>
</dbReference>
<name>A0AAX1EHA3_9GAMM</name>
<accession>A0AAX1EHA3</accession>
<dbReference type="NCBIfam" id="TIGR02248">
    <property type="entry name" value="mutH_TIGR"/>
    <property type="match status" value="1"/>
</dbReference>
<dbReference type="GO" id="GO:0004519">
    <property type="term" value="F:endonuclease activity"/>
    <property type="evidence" value="ECO:0007669"/>
    <property type="project" value="UniProtKB-UniRule"/>
</dbReference>
<evidence type="ECO:0000256" key="6">
    <source>
        <dbReference type="ARBA" id="ARBA00023204"/>
    </source>
</evidence>
<keyword evidence="5 7" id="KW-0378">Hydrolase</keyword>
<dbReference type="NCBIfam" id="NF003458">
    <property type="entry name" value="PRK05070.1"/>
    <property type="match status" value="1"/>
</dbReference>
<evidence type="ECO:0000256" key="2">
    <source>
        <dbReference type="ARBA" id="ARBA00022722"/>
    </source>
</evidence>
<comment type="subcellular location">
    <subcellularLocation>
        <location evidence="7">Cytoplasm</location>
    </subcellularLocation>
</comment>
<evidence type="ECO:0000313" key="10">
    <source>
        <dbReference type="Proteomes" id="UP000295517"/>
    </source>
</evidence>
<dbReference type="HAMAP" id="MF_00759">
    <property type="entry name" value="MutH"/>
    <property type="match status" value="1"/>
</dbReference>
<dbReference type="GO" id="GO:0003677">
    <property type="term" value="F:DNA binding"/>
    <property type="evidence" value="ECO:0007669"/>
    <property type="project" value="InterPro"/>
</dbReference>
<dbReference type="EMBL" id="CP038254">
    <property type="protein sequence ID" value="QBR84189.1"/>
    <property type="molecule type" value="Genomic_DNA"/>
</dbReference>
<feature type="domain" description="DNA mismatch repair MutH/Type II restriction enzyme Sau3AI" evidence="8">
    <location>
        <begin position="58"/>
        <end position="156"/>
    </location>
</feature>
<evidence type="ECO:0000256" key="7">
    <source>
        <dbReference type="HAMAP-Rule" id="MF_00759"/>
    </source>
</evidence>
<dbReference type="Gene3D" id="3.40.600.10">
    <property type="entry name" value="DNA mismatch repair MutH/Restriction endonuclease, type II"/>
    <property type="match status" value="1"/>
</dbReference>